<name>A0ABW1LZ89_9ACTN</name>
<feature type="transmembrane region" description="Helical" evidence="2">
    <location>
        <begin position="12"/>
        <end position="32"/>
    </location>
</feature>
<evidence type="ECO:0000256" key="2">
    <source>
        <dbReference type="SAM" id="Phobius"/>
    </source>
</evidence>
<comment type="caution">
    <text evidence="3">The sequence shown here is derived from an EMBL/GenBank/DDBJ whole genome shotgun (WGS) entry which is preliminary data.</text>
</comment>
<reference evidence="4" key="1">
    <citation type="journal article" date="2019" name="Int. J. Syst. Evol. Microbiol.">
        <title>The Global Catalogue of Microorganisms (GCM) 10K type strain sequencing project: providing services to taxonomists for standard genome sequencing and annotation.</title>
        <authorList>
            <consortium name="The Broad Institute Genomics Platform"/>
            <consortium name="The Broad Institute Genome Sequencing Center for Infectious Disease"/>
            <person name="Wu L."/>
            <person name="Ma J."/>
        </authorList>
    </citation>
    <scope>NUCLEOTIDE SEQUENCE [LARGE SCALE GENOMIC DNA]</scope>
    <source>
        <strain evidence="4">JCM 12763</strain>
    </source>
</reference>
<evidence type="ECO:0008006" key="5">
    <source>
        <dbReference type="Google" id="ProtNLM"/>
    </source>
</evidence>
<dbReference type="RefSeq" id="WP_386396201.1">
    <property type="nucleotide sequence ID" value="NZ_JBHSPT010000029.1"/>
</dbReference>
<dbReference type="Proteomes" id="UP001596242">
    <property type="component" value="Unassembled WGS sequence"/>
</dbReference>
<protein>
    <recommendedName>
        <fullName evidence="5">DUF2892 domain-containing protein</fullName>
    </recommendedName>
</protein>
<evidence type="ECO:0000256" key="1">
    <source>
        <dbReference type="SAM" id="MobiDB-lite"/>
    </source>
</evidence>
<keyword evidence="2" id="KW-1133">Transmembrane helix</keyword>
<gene>
    <name evidence="3" type="ORF">ACFP50_12520</name>
</gene>
<proteinExistence type="predicted"/>
<keyword evidence="4" id="KW-1185">Reference proteome</keyword>
<accession>A0ABW1LZ89</accession>
<evidence type="ECO:0000313" key="3">
    <source>
        <dbReference type="EMBL" id="MFC6056258.1"/>
    </source>
</evidence>
<keyword evidence="2" id="KW-0812">Transmembrane</keyword>
<evidence type="ECO:0000313" key="4">
    <source>
        <dbReference type="Proteomes" id="UP001596242"/>
    </source>
</evidence>
<keyword evidence="2" id="KW-0472">Membrane</keyword>
<organism evidence="3 4">
    <name type="scientific">Streptomyces pratens</name>
    <dbReference type="NCBI Taxonomy" id="887456"/>
    <lineage>
        <taxon>Bacteria</taxon>
        <taxon>Bacillati</taxon>
        <taxon>Actinomycetota</taxon>
        <taxon>Actinomycetes</taxon>
        <taxon>Kitasatosporales</taxon>
        <taxon>Streptomycetaceae</taxon>
        <taxon>Streptomyces</taxon>
    </lineage>
</organism>
<feature type="region of interest" description="Disordered" evidence="1">
    <location>
        <begin position="65"/>
        <end position="108"/>
    </location>
</feature>
<sequence>MNEPLSNRLLAGAGRLAVTVGLIAGAFLFPGGGAVPDLLAAAGVAGLAVICPPVRDLLHRGGELLIDGSSTTGEPETGDEEPNRPVPSRSTPVPTALIDRASPRDHGR</sequence>
<dbReference type="EMBL" id="JBHSPT010000029">
    <property type="protein sequence ID" value="MFC6056258.1"/>
    <property type="molecule type" value="Genomic_DNA"/>
</dbReference>